<dbReference type="Pfam" id="PF13450">
    <property type="entry name" value="NAD_binding_8"/>
    <property type="match status" value="1"/>
</dbReference>
<organism evidence="1 2">
    <name type="scientific">Kordiimonas lacus</name>
    <dbReference type="NCBI Taxonomy" id="637679"/>
    <lineage>
        <taxon>Bacteria</taxon>
        <taxon>Pseudomonadati</taxon>
        <taxon>Pseudomonadota</taxon>
        <taxon>Alphaproteobacteria</taxon>
        <taxon>Kordiimonadales</taxon>
        <taxon>Kordiimonadaceae</taxon>
        <taxon>Kordiimonas</taxon>
    </lineage>
</organism>
<keyword evidence="2" id="KW-1185">Reference proteome</keyword>
<proteinExistence type="predicted"/>
<dbReference type="EMBL" id="FNAK01000005">
    <property type="protein sequence ID" value="SDE20491.1"/>
    <property type="molecule type" value="Genomic_DNA"/>
</dbReference>
<dbReference type="SUPFAM" id="SSF51905">
    <property type="entry name" value="FAD/NAD(P)-binding domain"/>
    <property type="match status" value="1"/>
</dbReference>
<accession>A0A1G7B0E6</accession>
<gene>
    <name evidence="1" type="ORF">SAMN04488071_2300</name>
</gene>
<dbReference type="InterPro" id="IPR036188">
    <property type="entry name" value="FAD/NAD-bd_sf"/>
</dbReference>
<sequence length="635" mass="69350">MSRLKGINRRDFLNGVALTGLTGAGLALGMSPAKAMAEGLISSKGAWTYPPAKTGLRGSHVGSFEVAHAISWEGQTYDRPRKAKDSLYDLVVVGGGISGLAAAVLAQEKLGQGARILILDNHDDFGGHAKRNEFNVDGELLVGYGGSQSLESPADYSTGSKAFLETLGIDTEKFYRFYDQSFYERQGLAAGIHPGADTFGDSRLLKRSRAGGSHSVLAAYTDAEKADLAALIKGLPLEDADKKALHTWLIDQPDWLAHLNQDEKIDYLMQTSFEDCMTKHGGLSESVCDLLRDEVVGTWGLGWDAISGLEAVRFGIGGTLGLGIDPYAVPHPYDSDEPYIFHFPDGNAGVARLAVAKLIPSAVEATTMEEEALARVHYDRLDLAENNVRIRLSATAVEARNTAEGVDITYVRDGRVERVEARFGIMACYNHVLPFIMPELPEEQIEALQWPEKVPLAYVNVALRNWRAFREAGVNYVYTPGGFYSNFSLDFPVSMGGYAFSHDPEKPILVHMVHVPKAPGLMSREQHKAGRYQMYGTSFEEFEQAAIDQLTGALGPYGFDAERDIAAITVNRWPHGYAYEYNELFEPEWSPEKGPHITARQPVGKLAIANSDSAAYAYVNGAVDAAIRAVDELFG</sequence>
<reference evidence="1 2" key="1">
    <citation type="submission" date="2016-10" db="EMBL/GenBank/DDBJ databases">
        <authorList>
            <person name="de Groot N.N."/>
        </authorList>
    </citation>
    <scope>NUCLEOTIDE SEQUENCE [LARGE SCALE GENOMIC DNA]</scope>
    <source>
        <strain evidence="1 2">CGMCC 1.9109</strain>
    </source>
</reference>
<dbReference type="Proteomes" id="UP000183685">
    <property type="component" value="Unassembled WGS sequence"/>
</dbReference>
<dbReference type="Gene3D" id="3.50.50.60">
    <property type="entry name" value="FAD/NAD(P)-binding domain"/>
    <property type="match status" value="2"/>
</dbReference>
<dbReference type="NCBIfam" id="TIGR01409">
    <property type="entry name" value="TAT_signal_seq"/>
    <property type="match status" value="1"/>
</dbReference>
<protein>
    <submittedName>
        <fullName evidence="1">Spermidine dehydrogenase</fullName>
    </submittedName>
</protein>
<dbReference type="InterPro" id="IPR019546">
    <property type="entry name" value="TAT_signal_bac_arc"/>
</dbReference>
<dbReference type="RefSeq" id="WP_068307311.1">
    <property type="nucleotide sequence ID" value="NZ_FNAK01000005.1"/>
</dbReference>
<evidence type="ECO:0000313" key="1">
    <source>
        <dbReference type="EMBL" id="SDE20491.1"/>
    </source>
</evidence>
<dbReference type="OrthoDB" id="231484at2"/>
<dbReference type="STRING" id="637679.GCA_001550055_03465"/>
<evidence type="ECO:0000313" key="2">
    <source>
        <dbReference type="Proteomes" id="UP000183685"/>
    </source>
</evidence>
<name>A0A1G7B0E6_9PROT</name>
<dbReference type="PROSITE" id="PS51318">
    <property type="entry name" value="TAT"/>
    <property type="match status" value="1"/>
</dbReference>
<dbReference type="AlphaFoldDB" id="A0A1G7B0E6"/>
<dbReference type="InterPro" id="IPR006311">
    <property type="entry name" value="TAT_signal"/>
</dbReference>